<feature type="domain" description="Signal transduction histidine kinase subgroup 3 dimerisation and phosphoacceptor" evidence="11">
    <location>
        <begin position="354"/>
        <end position="417"/>
    </location>
</feature>
<keyword evidence="13" id="KW-1185">Reference proteome</keyword>
<name>A0A438M5F0_9ACTN</name>
<evidence type="ECO:0000256" key="9">
    <source>
        <dbReference type="SAM" id="Phobius"/>
    </source>
</evidence>
<dbReference type="AlphaFoldDB" id="A0A438M5F0"/>
<keyword evidence="9" id="KW-0812">Transmembrane</keyword>
<dbReference type="Gene3D" id="3.30.565.10">
    <property type="entry name" value="Histidine kinase-like ATPase, C-terminal domain"/>
    <property type="match status" value="1"/>
</dbReference>
<dbReference type="Proteomes" id="UP000284824">
    <property type="component" value="Unassembled WGS sequence"/>
</dbReference>
<feature type="transmembrane region" description="Helical" evidence="9">
    <location>
        <begin position="126"/>
        <end position="146"/>
    </location>
</feature>
<evidence type="ECO:0000256" key="6">
    <source>
        <dbReference type="ARBA" id="ARBA00022777"/>
    </source>
</evidence>
<feature type="transmembrane region" description="Helical" evidence="9">
    <location>
        <begin position="249"/>
        <end position="268"/>
    </location>
</feature>
<dbReference type="Pfam" id="PF07730">
    <property type="entry name" value="HisKA_3"/>
    <property type="match status" value="1"/>
</dbReference>
<comment type="caution">
    <text evidence="12">The sequence shown here is derived from an EMBL/GenBank/DDBJ whole genome shotgun (WGS) entry which is preliminary data.</text>
</comment>
<keyword evidence="4" id="KW-0808">Transferase</keyword>
<dbReference type="GO" id="GO:0016020">
    <property type="term" value="C:membrane"/>
    <property type="evidence" value="ECO:0007669"/>
    <property type="project" value="InterPro"/>
</dbReference>
<dbReference type="InterPro" id="IPR036890">
    <property type="entry name" value="HATPase_C_sf"/>
</dbReference>
<organism evidence="12 13">
    <name type="scientific">Nonomuraea polychroma</name>
    <dbReference type="NCBI Taxonomy" id="46176"/>
    <lineage>
        <taxon>Bacteria</taxon>
        <taxon>Bacillati</taxon>
        <taxon>Actinomycetota</taxon>
        <taxon>Actinomycetes</taxon>
        <taxon>Streptosporangiales</taxon>
        <taxon>Streptosporangiaceae</taxon>
        <taxon>Nonomuraea</taxon>
    </lineage>
</organism>
<feature type="transmembrane region" description="Helical" evidence="9">
    <location>
        <begin position="210"/>
        <end position="228"/>
    </location>
</feature>
<evidence type="ECO:0000313" key="12">
    <source>
        <dbReference type="EMBL" id="RVX40633.1"/>
    </source>
</evidence>
<evidence type="ECO:0000256" key="2">
    <source>
        <dbReference type="ARBA" id="ARBA00012438"/>
    </source>
</evidence>
<evidence type="ECO:0000256" key="7">
    <source>
        <dbReference type="ARBA" id="ARBA00022840"/>
    </source>
</evidence>
<dbReference type="InterPro" id="IPR011712">
    <property type="entry name" value="Sig_transdc_His_kin_sub3_dim/P"/>
</dbReference>
<evidence type="ECO:0000256" key="3">
    <source>
        <dbReference type="ARBA" id="ARBA00022553"/>
    </source>
</evidence>
<keyword evidence="5" id="KW-0547">Nucleotide-binding</keyword>
<dbReference type="CDD" id="cd16917">
    <property type="entry name" value="HATPase_UhpB-NarQ-NarX-like"/>
    <property type="match status" value="1"/>
</dbReference>
<protein>
    <recommendedName>
        <fullName evidence="2">histidine kinase</fullName>
        <ecNumber evidence="2">2.7.13.3</ecNumber>
    </recommendedName>
</protein>
<reference evidence="12 13" key="1">
    <citation type="submission" date="2019-01" db="EMBL/GenBank/DDBJ databases">
        <title>Sequencing the genomes of 1000 actinobacteria strains.</title>
        <authorList>
            <person name="Klenk H.-P."/>
        </authorList>
    </citation>
    <scope>NUCLEOTIDE SEQUENCE [LARGE SCALE GENOMIC DNA]</scope>
    <source>
        <strain evidence="12 13">DSM 43925</strain>
    </source>
</reference>
<dbReference type="Pfam" id="PF02518">
    <property type="entry name" value="HATPase_c"/>
    <property type="match status" value="1"/>
</dbReference>
<keyword evidence="3" id="KW-0597">Phosphoprotein</keyword>
<evidence type="ECO:0000256" key="5">
    <source>
        <dbReference type="ARBA" id="ARBA00022741"/>
    </source>
</evidence>
<evidence type="ECO:0000259" key="10">
    <source>
        <dbReference type="Pfam" id="PF02518"/>
    </source>
</evidence>
<evidence type="ECO:0000313" key="13">
    <source>
        <dbReference type="Proteomes" id="UP000284824"/>
    </source>
</evidence>
<dbReference type="InterPro" id="IPR050482">
    <property type="entry name" value="Sensor_HK_TwoCompSys"/>
</dbReference>
<evidence type="ECO:0000256" key="1">
    <source>
        <dbReference type="ARBA" id="ARBA00000085"/>
    </source>
</evidence>
<dbReference type="GO" id="GO:0046983">
    <property type="term" value="F:protein dimerization activity"/>
    <property type="evidence" value="ECO:0007669"/>
    <property type="project" value="InterPro"/>
</dbReference>
<evidence type="ECO:0000259" key="11">
    <source>
        <dbReference type="Pfam" id="PF07730"/>
    </source>
</evidence>
<feature type="transmembrane region" description="Helical" evidence="9">
    <location>
        <begin position="305"/>
        <end position="323"/>
    </location>
</feature>
<keyword evidence="7" id="KW-0067">ATP-binding</keyword>
<keyword evidence="8" id="KW-0902">Two-component regulatory system</keyword>
<dbReference type="Gene3D" id="1.20.5.1930">
    <property type="match status" value="1"/>
</dbReference>
<dbReference type="SUPFAM" id="SSF55874">
    <property type="entry name" value="ATPase domain of HSP90 chaperone/DNA topoisomerase II/histidine kinase"/>
    <property type="match status" value="1"/>
</dbReference>
<keyword evidence="9" id="KW-0472">Membrane</keyword>
<dbReference type="PANTHER" id="PTHR24421:SF10">
    <property type="entry name" value="NITRATE_NITRITE SENSOR PROTEIN NARQ"/>
    <property type="match status" value="1"/>
</dbReference>
<dbReference type="PANTHER" id="PTHR24421">
    <property type="entry name" value="NITRATE/NITRITE SENSOR PROTEIN NARX-RELATED"/>
    <property type="match status" value="1"/>
</dbReference>
<proteinExistence type="predicted"/>
<keyword evidence="9" id="KW-1133">Transmembrane helix</keyword>
<dbReference type="GO" id="GO:0000155">
    <property type="term" value="F:phosphorelay sensor kinase activity"/>
    <property type="evidence" value="ECO:0007669"/>
    <property type="project" value="InterPro"/>
</dbReference>
<feature type="transmembrane region" description="Helical" evidence="9">
    <location>
        <begin position="152"/>
        <end position="170"/>
    </location>
</feature>
<dbReference type="EMBL" id="SAUN01000001">
    <property type="protein sequence ID" value="RVX40633.1"/>
    <property type="molecule type" value="Genomic_DNA"/>
</dbReference>
<feature type="transmembrane region" description="Helical" evidence="9">
    <location>
        <begin position="182"/>
        <end position="204"/>
    </location>
</feature>
<feature type="transmembrane region" description="Helical" evidence="9">
    <location>
        <begin position="274"/>
        <end position="293"/>
    </location>
</feature>
<accession>A0A438M5F0</accession>
<evidence type="ECO:0000256" key="4">
    <source>
        <dbReference type="ARBA" id="ARBA00022679"/>
    </source>
</evidence>
<gene>
    <name evidence="12" type="ORF">EDD27_3049</name>
</gene>
<feature type="domain" description="Histidine kinase/HSP90-like ATPase" evidence="10">
    <location>
        <begin position="467"/>
        <end position="545"/>
    </location>
</feature>
<evidence type="ECO:0000256" key="8">
    <source>
        <dbReference type="ARBA" id="ARBA00023012"/>
    </source>
</evidence>
<sequence length="562" mass="59060">MRPEGGGAVLRREDWPCTTAGYREPMRWRGVPLDVLLAVSGVALDLLTTAHAGDTRYLPAEMNIPMALLAGLPMGLVRRWPVPVTLYLAVLLVVTDQLGSFTSNTAQILICVALGMAGFRSGWRATAVAVAAAIGATAVNIADPGIALTINAWMYSVLLPVFPAVLGAYLRSSAGRLEERDVTPDALLAAGGVAITVLSTWTSWHSGTQPVWVVGLLAVVGGLSLGIARRFPGLVFLLQGVLLVSADTYLNDAVNTCVILTLVAIGVFSMRVASWPWTVAAYFAGCLLTAIAVVGDDTDITPFRVGVLMTLVATPIAIGRYLGMRQSAAAAERLRAEEAARAAVAQVRADQLAERERIARDVHDIVAHHVGAMVLRAGAARYTAPDGPVADALNDIRETGHQVLQDLRDLLDLLRAEARPEREPHLLANPADVVRESAERMAAAGLVVDLDLDPATDHAPLIARTSAARIVQEGLTNVLKHAGPGTRVSVTVTPEGEGLSVEIHNGRPPTSIERLPSSGRGLAGMRERVRALGGTLSAGPDGEGGWLLAASLPARLPSGSAA</sequence>
<dbReference type="GO" id="GO:0005524">
    <property type="term" value="F:ATP binding"/>
    <property type="evidence" value="ECO:0007669"/>
    <property type="project" value="UniProtKB-KW"/>
</dbReference>
<comment type="catalytic activity">
    <reaction evidence="1">
        <text>ATP + protein L-histidine = ADP + protein N-phospho-L-histidine.</text>
        <dbReference type="EC" id="2.7.13.3"/>
    </reaction>
</comment>
<keyword evidence="6 12" id="KW-0418">Kinase</keyword>
<dbReference type="EC" id="2.7.13.3" evidence="2"/>
<dbReference type="InterPro" id="IPR003594">
    <property type="entry name" value="HATPase_dom"/>
</dbReference>